<dbReference type="AlphaFoldDB" id="A0A9W5TAK7"/>
<accession>A0A9W5TAK7</accession>
<dbReference type="OrthoDB" id="427002at2759"/>
<dbReference type="InterPro" id="IPR049560">
    <property type="entry name" value="MeTrfase_RsmB-F_NOP2_cat"/>
</dbReference>
<dbReference type="PANTHER" id="PTHR22807">
    <property type="entry name" value="NOP2 YEAST -RELATED NOL1/NOP2/FMU SUN DOMAIN-CONTAINING"/>
    <property type="match status" value="1"/>
</dbReference>
<evidence type="ECO:0000259" key="1">
    <source>
        <dbReference type="Pfam" id="PF01189"/>
    </source>
</evidence>
<organism evidence="2 3">
    <name type="scientific">Babesia ovis</name>
    <dbReference type="NCBI Taxonomy" id="5869"/>
    <lineage>
        <taxon>Eukaryota</taxon>
        <taxon>Sar</taxon>
        <taxon>Alveolata</taxon>
        <taxon>Apicomplexa</taxon>
        <taxon>Aconoidasida</taxon>
        <taxon>Piroplasmida</taxon>
        <taxon>Babesiidae</taxon>
        <taxon>Babesia</taxon>
    </lineage>
</organism>
<proteinExistence type="predicted"/>
<sequence>MVLSGNVAFEAHYAKIYGERWEALSKALRRTAPIVAVIPPFYCHIPDLMEHEQRPAKEVTAVDLEGTAYYRKSDLPFCYHQAIFDASSDSDINLDDIELYDKKAILNANNLVAVVANSIYYMDLGLCYACHALGASPGDRVLDMFAHNGAHSLVFASLMFPCGNTMSGITCEGKSTLEVVALINRAREEMVGKGDKSLLVCAEARRGLYDTCVDNLKKYIPEKLLSSMSIQTLCYDAQNHKLKRFGTFDKIFVRVPTSTDGGSTSQWSQRLVKTNSAKALAALNTAISLLKPGGTIIYVTQSLDPMENELVIHTVLQSASQICHADIDLTKDLEKLRQKISWSSESSTLLPSAEKRRYGCALMPDKTDCGPWYICKLVSNKN</sequence>
<feature type="domain" description="SAM-dependent methyltransferase RsmB-F/NOP2-type catalytic core" evidence="1">
    <location>
        <begin position="226"/>
        <end position="352"/>
    </location>
</feature>
<evidence type="ECO:0000313" key="3">
    <source>
        <dbReference type="Proteomes" id="UP001057455"/>
    </source>
</evidence>
<dbReference type="GO" id="GO:0001510">
    <property type="term" value="P:RNA methylation"/>
    <property type="evidence" value="ECO:0007669"/>
    <property type="project" value="InterPro"/>
</dbReference>
<comment type="caution">
    <text evidence="2">The sequence shown here is derived from an EMBL/GenBank/DDBJ whole genome shotgun (WGS) entry which is preliminary data.</text>
</comment>
<dbReference type="EMBL" id="BLIY01000009">
    <property type="protein sequence ID" value="GFE54151.1"/>
    <property type="molecule type" value="Genomic_DNA"/>
</dbReference>
<gene>
    <name evidence="2" type="ORF">BaOVIS_015550</name>
</gene>
<dbReference type="Gene3D" id="3.40.50.150">
    <property type="entry name" value="Vaccinia Virus protein VP39"/>
    <property type="match status" value="1"/>
</dbReference>
<name>A0A9W5TAK7_BABOV</name>
<dbReference type="InterPro" id="IPR023267">
    <property type="entry name" value="RCMT"/>
</dbReference>
<keyword evidence="3" id="KW-1185">Reference proteome</keyword>
<evidence type="ECO:0000313" key="2">
    <source>
        <dbReference type="EMBL" id="GFE54151.1"/>
    </source>
</evidence>
<dbReference type="InterPro" id="IPR029063">
    <property type="entry name" value="SAM-dependent_MTases_sf"/>
</dbReference>
<dbReference type="Proteomes" id="UP001057455">
    <property type="component" value="Unassembled WGS sequence"/>
</dbReference>
<dbReference type="GO" id="GO:0008173">
    <property type="term" value="F:RNA methyltransferase activity"/>
    <property type="evidence" value="ECO:0007669"/>
    <property type="project" value="InterPro"/>
</dbReference>
<dbReference type="Pfam" id="PF01189">
    <property type="entry name" value="Methyltr_RsmB-F"/>
    <property type="match status" value="1"/>
</dbReference>
<protein>
    <submittedName>
        <fullName evidence="2">NOL1 NOP2 sun family protein</fullName>
    </submittedName>
</protein>
<dbReference type="PANTHER" id="PTHR22807:SF30">
    <property type="entry name" value="28S RRNA (CYTOSINE(4447)-C(5))-METHYLTRANSFERASE-RELATED"/>
    <property type="match status" value="1"/>
</dbReference>
<dbReference type="SUPFAM" id="SSF53335">
    <property type="entry name" value="S-adenosyl-L-methionine-dependent methyltransferases"/>
    <property type="match status" value="1"/>
</dbReference>
<reference evidence="2" key="1">
    <citation type="submission" date="2019-12" db="EMBL/GenBank/DDBJ databases">
        <title>Genome sequence of Babesia ovis.</title>
        <authorList>
            <person name="Yamagishi J."/>
            <person name="Sevinc F."/>
            <person name="Xuan X."/>
        </authorList>
    </citation>
    <scope>NUCLEOTIDE SEQUENCE</scope>
    <source>
        <strain evidence="2">Selcuk</strain>
    </source>
</reference>